<evidence type="ECO:0000313" key="10">
    <source>
        <dbReference type="EMBL" id="MCS3902534.1"/>
    </source>
</evidence>
<keyword evidence="4 8" id="KW-0819">tRNA processing</keyword>
<name>A0AAE3HK31_9GAMM</name>
<evidence type="ECO:0000313" key="11">
    <source>
        <dbReference type="Proteomes" id="UP001204445"/>
    </source>
</evidence>
<comment type="caution">
    <text evidence="10">The sequence shown here is derived from an EMBL/GenBank/DDBJ whole genome shotgun (WGS) entry which is preliminary data.</text>
</comment>
<feature type="binding site" evidence="8">
    <location>
        <begin position="29"/>
        <end position="34"/>
    </location>
    <ligand>
        <name>ATP</name>
        <dbReference type="ChEBI" id="CHEBI:30616"/>
    </ligand>
</feature>
<dbReference type="SUPFAM" id="SSF82829">
    <property type="entry name" value="MesJ substrate recognition domain-like"/>
    <property type="match status" value="1"/>
</dbReference>
<evidence type="ECO:0000256" key="7">
    <source>
        <dbReference type="ARBA" id="ARBA00048539"/>
    </source>
</evidence>
<dbReference type="Pfam" id="PF11734">
    <property type="entry name" value="TilS_C"/>
    <property type="match status" value="1"/>
</dbReference>
<evidence type="ECO:0000256" key="6">
    <source>
        <dbReference type="ARBA" id="ARBA00022840"/>
    </source>
</evidence>
<comment type="domain">
    <text evidence="8">The N-terminal region contains the highly conserved SGGXDS motif, predicted to be a P-loop motif involved in ATP binding.</text>
</comment>
<dbReference type="AlphaFoldDB" id="A0AAE3HK31"/>
<dbReference type="InterPro" id="IPR012795">
    <property type="entry name" value="tRNA_Ile_lys_synt_N"/>
</dbReference>
<dbReference type="GO" id="GO:0032267">
    <property type="term" value="F:tRNA(Ile)-lysidine synthase activity"/>
    <property type="evidence" value="ECO:0007669"/>
    <property type="project" value="UniProtKB-EC"/>
</dbReference>
<evidence type="ECO:0000256" key="4">
    <source>
        <dbReference type="ARBA" id="ARBA00022694"/>
    </source>
</evidence>
<dbReference type="NCBIfam" id="TIGR02433">
    <property type="entry name" value="lysidine_TilS_C"/>
    <property type="match status" value="1"/>
</dbReference>
<dbReference type="Pfam" id="PF01171">
    <property type="entry name" value="ATP_bind_3"/>
    <property type="match status" value="1"/>
</dbReference>
<accession>A0AAE3HK31</accession>
<dbReference type="CDD" id="cd01992">
    <property type="entry name" value="TilS_N"/>
    <property type="match status" value="1"/>
</dbReference>
<dbReference type="InterPro" id="IPR014729">
    <property type="entry name" value="Rossmann-like_a/b/a_fold"/>
</dbReference>
<dbReference type="HAMAP" id="MF_01161">
    <property type="entry name" value="tRNA_Ile_lys_synt"/>
    <property type="match status" value="1"/>
</dbReference>
<evidence type="ECO:0000259" key="9">
    <source>
        <dbReference type="SMART" id="SM00977"/>
    </source>
</evidence>
<dbReference type="Pfam" id="PF09179">
    <property type="entry name" value="TilS"/>
    <property type="match status" value="1"/>
</dbReference>
<keyword evidence="11" id="KW-1185">Reference proteome</keyword>
<dbReference type="SUPFAM" id="SSF52402">
    <property type="entry name" value="Adenine nucleotide alpha hydrolases-like"/>
    <property type="match status" value="1"/>
</dbReference>
<comment type="catalytic activity">
    <reaction evidence="7 8">
        <text>cytidine(34) in tRNA(Ile2) + L-lysine + ATP = lysidine(34) in tRNA(Ile2) + AMP + diphosphate + H(+)</text>
        <dbReference type="Rhea" id="RHEA:43744"/>
        <dbReference type="Rhea" id="RHEA-COMP:10625"/>
        <dbReference type="Rhea" id="RHEA-COMP:10670"/>
        <dbReference type="ChEBI" id="CHEBI:15378"/>
        <dbReference type="ChEBI" id="CHEBI:30616"/>
        <dbReference type="ChEBI" id="CHEBI:32551"/>
        <dbReference type="ChEBI" id="CHEBI:33019"/>
        <dbReference type="ChEBI" id="CHEBI:82748"/>
        <dbReference type="ChEBI" id="CHEBI:83665"/>
        <dbReference type="ChEBI" id="CHEBI:456215"/>
        <dbReference type="EC" id="6.3.4.19"/>
    </reaction>
</comment>
<comment type="function">
    <text evidence="8">Ligates lysine onto the cytidine present at position 34 of the AUA codon-specific tRNA(Ile) that contains the anticodon CAU, in an ATP-dependent manner. Cytidine is converted to lysidine, thus changing the amino acid specificity of the tRNA from methionine to isoleucine.</text>
</comment>
<sequence>MATKEFSVESLSNVISQYDYANDYVVAYSGGLDSHVLLHALSVLAQNENITVTAVHVNHGWSPNSANWVRHCGLVCKNLKIPLNVISVDAKSGPGASPEAYARDVRYSVLAEYLKCMQALVTAHHLDDQAETFLLQLLRGAGLRGLSSMPACQVFSVGWLIRPLLEFSRESLHEYALVHDLKWIEDESNSDTDLDRNYLRHTVIPLILDRWPSAHSTLSRAASHAANTSAMADMLARQDRIKAMSCRDTSLSVPVLKSLDTLRRYNLLRTWIRDNGYSVPSTKVLECLGGELLDAAGDSMPLVEWPGAQIRRFQQRIYLLPPLPSEPGSMLLPCSLTASTDLPIGKLQIRTSHGQGLSIKRCTNEPLIIRFRNGGESLRPVRRHRTIALKKILQDSCVPPWLRNFVPLICSGDTIVAVAGIAIHEDWQTTAGEVGYQPIWEIPTAFSEAMPRNLFEPRE</sequence>
<organism evidence="10 11">
    <name type="scientific">Methylohalomonas lacus</name>
    <dbReference type="NCBI Taxonomy" id="398773"/>
    <lineage>
        <taxon>Bacteria</taxon>
        <taxon>Pseudomonadati</taxon>
        <taxon>Pseudomonadota</taxon>
        <taxon>Gammaproteobacteria</taxon>
        <taxon>Methylohalomonadales</taxon>
        <taxon>Methylohalomonadaceae</taxon>
        <taxon>Methylohalomonas</taxon>
    </lineage>
</organism>
<evidence type="ECO:0000256" key="2">
    <source>
        <dbReference type="ARBA" id="ARBA00022490"/>
    </source>
</evidence>
<dbReference type="GO" id="GO:0005524">
    <property type="term" value="F:ATP binding"/>
    <property type="evidence" value="ECO:0007669"/>
    <property type="project" value="UniProtKB-UniRule"/>
</dbReference>
<dbReference type="InterPro" id="IPR012094">
    <property type="entry name" value="tRNA_Ile_lys_synt"/>
</dbReference>
<evidence type="ECO:0000256" key="5">
    <source>
        <dbReference type="ARBA" id="ARBA00022741"/>
    </source>
</evidence>
<dbReference type="SMART" id="SM00977">
    <property type="entry name" value="TilS_C"/>
    <property type="match status" value="1"/>
</dbReference>
<dbReference type="RefSeq" id="WP_259054078.1">
    <property type="nucleotide sequence ID" value="NZ_JANUCT010000003.1"/>
</dbReference>
<dbReference type="GO" id="GO:0005737">
    <property type="term" value="C:cytoplasm"/>
    <property type="evidence" value="ECO:0007669"/>
    <property type="project" value="UniProtKB-SubCell"/>
</dbReference>
<dbReference type="SUPFAM" id="SSF56037">
    <property type="entry name" value="PheT/TilS domain"/>
    <property type="match status" value="1"/>
</dbReference>
<dbReference type="PANTHER" id="PTHR43033:SF1">
    <property type="entry name" value="TRNA(ILE)-LYSIDINE SYNTHASE-RELATED"/>
    <property type="match status" value="1"/>
</dbReference>
<dbReference type="PANTHER" id="PTHR43033">
    <property type="entry name" value="TRNA(ILE)-LYSIDINE SYNTHASE-RELATED"/>
    <property type="match status" value="1"/>
</dbReference>
<dbReference type="Proteomes" id="UP001204445">
    <property type="component" value="Unassembled WGS sequence"/>
</dbReference>
<comment type="similarity">
    <text evidence="8">Belongs to the tRNA(Ile)-lysidine synthase family.</text>
</comment>
<protein>
    <recommendedName>
        <fullName evidence="8">tRNA(Ile)-lysidine synthase</fullName>
        <ecNumber evidence="8">6.3.4.19</ecNumber>
    </recommendedName>
    <alternativeName>
        <fullName evidence="8">tRNA(Ile)-2-lysyl-cytidine synthase</fullName>
    </alternativeName>
    <alternativeName>
        <fullName evidence="8">tRNA(Ile)-lysidine synthetase</fullName>
    </alternativeName>
</protein>
<keyword evidence="3 8" id="KW-0436">Ligase</keyword>
<dbReference type="InterPro" id="IPR015262">
    <property type="entry name" value="tRNA_Ile_lys_synt_subst-bd"/>
</dbReference>
<evidence type="ECO:0000256" key="1">
    <source>
        <dbReference type="ARBA" id="ARBA00004496"/>
    </source>
</evidence>
<keyword evidence="6 8" id="KW-0067">ATP-binding</keyword>
<reference evidence="10" key="1">
    <citation type="submission" date="2022-08" db="EMBL/GenBank/DDBJ databases">
        <title>Genomic Encyclopedia of Type Strains, Phase III (KMG-III): the genomes of soil and plant-associated and newly described type strains.</title>
        <authorList>
            <person name="Whitman W."/>
        </authorList>
    </citation>
    <scope>NUCLEOTIDE SEQUENCE</scope>
    <source>
        <strain evidence="10">HMT 1</strain>
    </source>
</reference>
<proteinExistence type="inferred from homology"/>
<gene>
    <name evidence="8" type="primary">tilS</name>
    <name evidence="10" type="ORF">J2T55_000538</name>
</gene>
<dbReference type="InterPro" id="IPR012796">
    <property type="entry name" value="Lysidine-tRNA-synth_C"/>
</dbReference>
<comment type="subcellular location">
    <subcellularLocation>
        <location evidence="1 8">Cytoplasm</location>
    </subcellularLocation>
</comment>
<evidence type="ECO:0000256" key="8">
    <source>
        <dbReference type="HAMAP-Rule" id="MF_01161"/>
    </source>
</evidence>
<dbReference type="GO" id="GO:0006400">
    <property type="term" value="P:tRNA modification"/>
    <property type="evidence" value="ECO:0007669"/>
    <property type="project" value="UniProtKB-UniRule"/>
</dbReference>
<keyword evidence="5 8" id="KW-0547">Nucleotide-binding</keyword>
<dbReference type="Gene3D" id="3.40.50.620">
    <property type="entry name" value="HUPs"/>
    <property type="match status" value="1"/>
</dbReference>
<keyword evidence="2 8" id="KW-0963">Cytoplasm</keyword>
<evidence type="ECO:0000256" key="3">
    <source>
        <dbReference type="ARBA" id="ARBA00022598"/>
    </source>
</evidence>
<dbReference type="Gene3D" id="1.20.59.20">
    <property type="match status" value="1"/>
</dbReference>
<dbReference type="EC" id="6.3.4.19" evidence="8"/>
<feature type="domain" description="Lysidine-tRNA(Ile) synthetase C-terminal" evidence="9">
    <location>
        <begin position="367"/>
        <end position="440"/>
    </location>
</feature>
<dbReference type="NCBIfam" id="TIGR02432">
    <property type="entry name" value="lysidine_TilS_N"/>
    <property type="match status" value="1"/>
</dbReference>
<dbReference type="InterPro" id="IPR011063">
    <property type="entry name" value="TilS/TtcA_N"/>
</dbReference>
<dbReference type="EMBL" id="JANUCT010000003">
    <property type="protein sequence ID" value="MCS3902534.1"/>
    <property type="molecule type" value="Genomic_DNA"/>
</dbReference>